<keyword evidence="2" id="KW-0732">Signal</keyword>
<dbReference type="EMBL" id="WIUZ02000004">
    <property type="protein sequence ID" value="KAF9787803.1"/>
    <property type="molecule type" value="Genomic_DNA"/>
</dbReference>
<sequence>MRFFSAAVVILSALIASSIAVPVSAHRCSNSLHKLIPFVLCRYSNPILSRRKKQQGTSTGKQPKPARKSSPCIRILSMVD</sequence>
<keyword evidence="4" id="KW-1185">Reference proteome</keyword>
<evidence type="ECO:0000313" key="3">
    <source>
        <dbReference type="EMBL" id="KAF9787803.1"/>
    </source>
</evidence>
<evidence type="ECO:0000313" key="4">
    <source>
        <dbReference type="Proteomes" id="UP000736335"/>
    </source>
</evidence>
<feature type="signal peptide" evidence="2">
    <location>
        <begin position="1"/>
        <end position="20"/>
    </location>
</feature>
<name>A0A9P6L8U8_9AGAM</name>
<comment type="caution">
    <text evidence="3">The sequence shown here is derived from an EMBL/GenBank/DDBJ whole genome shotgun (WGS) entry which is preliminary data.</text>
</comment>
<reference evidence="3" key="2">
    <citation type="submission" date="2020-11" db="EMBL/GenBank/DDBJ databases">
        <authorList>
            <consortium name="DOE Joint Genome Institute"/>
            <person name="Kuo A."/>
            <person name="Miyauchi S."/>
            <person name="Kiss E."/>
            <person name="Drula E."/>
            <person name="Kohler A."/>
            <person name="Sanchez-Garcia M."/>
            <person name="Andreopoulos B."/>
            <person name="Barry K.W."/>
            <person name="Bonito G."/>
            <person name="Buee M."/>
            <person name="Carver A."/>
            <person name="Chen C."/>
            <person name="Cichocki N."/>
            <person name="Clum A."/>
            <person name="Culley D."/>
            <person name="Crous P.W."/>
            <person name="Fauchery L."/>
            <person name="Girlanda M."/>
            <person name="Hayes R."/>
            <person name="Keri Z."/>
            <person name="Labutti K."/>
            <person name="Lipzen A."/>
            <person name="Lombard V."/>
            <person name="Magnuson J."/>
            <person name="Maillard F."/>
            <person name="Morin E."/>
            <person name="Murat C."/>
            <person name="Nolan M."/>
            <person name="Ohm R."/>
            <person name="Pangilinan J."/>
            <person name="Pereira M."/>
            <person name="Perotto S."/>
            <person name="Peter M."/>
            <person name="Riley R."/>
            <person name="Sitrit Y."/>
            <person name="Stielow B."/>
            <person name="Szollosi G."/>
            <person name="Zifcakova L."/>
            <person name="Stursova M."/>
            <person name="Spatafora J.W."/>
            <person name="Tedersoo L."/>
            <person name="Vaario L.-M."/>
            <person name="Yamada A."/>
            <person name="Yan M."/>
            <person name="Wang P."/>
            <person name="Xu J."/>
            <person name="Bruns T."/>
            <person name="Baldrian P."/>
            <person name="Vilgalys R."/>
            <person name="Henrissat B."/>
            <person name="Grigoriev I.V."/>
            <person name="Hibbett D."/>
            <person name="Nagy L.G."/>
            <person name="Martin F.M."/>
        </authorList>
    </citation>
    <scope>NUCLEOTIDE SEQUENCE</scope>
    <source>
        <strain evidence="3">UH-Tt-Lm1</strain>
    </source>
</reference>
<accession>A0A9P6L8U8</accession>
<proteinExistence type="predicted"/>
<dbReference type="AlphaFoldDB" id="A0A9P6L8U8"/>
<reference evidence="3" key="1">
    <citation type="journal article" date="2020" name="Nat. Commun.">
        <title>Large-scale genome sequencing of mycorrhizal fungi provides insights into the early evolution of symbiotic traits.</title>
        <authorList>
            <person name="Miyauchi S."/>
            <person name="Kiss E."/>
            <person name="Kuo A."/>
            <person name="Drula E."/>
            <person name="Kohler A."/>
            <person name="Sanchez-Garcia M."/>
            <person name="Morin E."/>
            <person name="Andreopoulos B."/>
            <person name="Barry K.W."/>
            <person name="Bonito G."/>
            <person name="Buee M."/>
            <person name="Carver A."/>
            <person name="Chen C."/>
            <person name="Cichocki N."/>
            <person name="Clum A."/>
            <person name="Culley D."/>
            <person name="Crous P.W."/>
            <person name="Fauchery L."/>
            <person name="Girlanda M."/>
            <person name="Hayes R.D."/>
            <person name="Keri Z."/>
            <person name="LaButti K."/>
            <person name="Lipzen A."/>
            <person name="Lombard V."/>
            <person name="Magnuson J."/>
            <person name="Maillard F."/>
            <person name="Murat C."/>
            <person name="Nolan M."/>
            <person name="Ohm R.A."/>
            <person name="Pangilinan J."/>
            <person name="Pereira M.F."/>
            <person name="Perotto S."/>
            <person name="Peter M."/>
            <person name="Pfister S."/>
            <person name="Riley R."/>
            <person name="Sitrit Y."/>
            <person name="Stielow J.B."/>
            <person name="Szollosi G."/>
            <person name="Zifcakova L."/>
            <person name="Stursova M."/>
            <person name="Spatafora J.W."/>
            <person name="Tedersoo L."/>
            <person name="Vaario L.M."/>
            <person name="Yamada A."/>
            <person name="Yan M."/>
            <person name="Wang P."/>
            <person name="Xu J."/>
            <person name="Bruns T."/>
            <person name="Baldrian P."/>
            <person name="Vilgalys R."/>
            <person name="Dunand C."/>
            <person name="Henrissat B."/>
            <person name="Grigoriev I.V."/>
            <person name="Hibbett D."/>
            <person name="Nagy L.G."/>
            <person name="Martin F.M."/>
        </authorList>
    </citation>
    <scope>NUCLEOTIDE SEQUENCE</scope>
    <source>
        <strain evidence="3">UH-Tt-Lm1</strain>
    </source>
</reference>
<feature type="region of interest" description="Disordered" evidence="1">
    <location>
        <begin position="50"/>
        <end position="71"/>
    </location>
</feature>
<evidence type="ECO:0000256" key="1">
    <source>
        <dbReference type="SAM" id="MobiDB-lite"/>
    </source>
</evidence>
<evidence type="ECO:0000256" key="2">
    <source>
        <dbReference type="SAM" id="SignalP"/>
    </source>
</evidence>
<protein>
    <recommendedName>
        <fullName evidence="5">Secreted protein</fullName>
    </recommendedName>
</protein>
<dbReference type="Proteomes" id="UP000736335">
    <property type="component" value="Unassembled WGS sequence"/>
</dbReference>
<feature type="chain" id="PRO_5040213229" description="Secreted protein" evidence="2">
    <location>
        <begin position="21"/>
        <end position="80"/>
    </location>
</feature>
<evidence type="ECO:0008006" key="5">
    <source>
        <dbReference type="Google" id="ProtNLM"/>
    </source>
</evidence>
<organism evidence="3 4">
    <name type="scientific">Thelephora terrestris</name>
    <dbReference type="NCBI Taxonomy" id="56493"/>
    <lineage>
        <taxon>Eukaryota</taxon>
        <taxon>Fungi</taxon>
        <taxon>Dikarya</taxon>
        <taxon>Basidiomycota</taxon>
        <taxon>Agaricomycotina</taxon>
        <taxon>Agaricomycetes</taxon>
        <taxon>Thelephorales</taxon>
        <taxon>Thelephoraceae</taxon>
        <taxon>Thelephora</taxon>
    </lineage>
</organism>
<gene>
    <name evidence="3" type="ORF">BJ322DRAFT_1045344</name>
</gene>